<keyword evidence="2 5" id="KW-0689">Ribosomal protein</keyword>
<dbReference type="GO" id="GO:0005840">
    <property type="term" value="C:ribosome"/>
    <property type="evidence" value="ECO:0007669"/>
    <property type="project" value="UniProtKB-KW"/>
</dbReference>
<dbReference type="SUPFAM" id="SSF143800">
    <property type="entry name" value="L28p-like"/>
    <property type="match status" value="1"/>
</dbReference>
<feature type="compositionally biased region" description="Polar residues" evidence="4">
    <location>
        <begin position="11"/>
        <end position="24"/>
    </location>
</feature>
<reference evidence="5 6" key="1">
    <citation type="submission" date="2019-11" db="EMBL/GenBank/DDBJ databases">
        <title>Draft Genome Sequence of Plant Growth-Promoting Rhizosphere-Associated Bacteria.</title>
        <authorList>
            <person name="Vasilyev I.Y."/>
            <person name="Radchenko V."/>
            <person name="Ilnitskaya E.V."/>
        </authorList>
    </citation>
    <scope>NUCLEOTIDE SEQUENCE [LARGE SCALE GENOMIC DNA]</scope>
    <source>
        <strain evidence="5 6">VRA_1sq_f</strain>
    </source>
</reference>
<evidence type="ECO:0000256" key="2">
    <source>
        <dbReference type="ARBA" id="ARBA00022980"/>
    </source>
</evidence>
<dbReference type="Pfam" id="PF00830">
    <property type="entry name" value="Ribosomal_L28"/>
    <property type="match status" value="1"/>
</dbReference>
<feature type="non-terminal residue" evidence="5">
    <location>
        <position position="24"/>
    </location>
</feature>
<organism evidence="5 6">
    <name type="scientific">Ligilactobacillus salivarius</name>
    <dbReference type="NCBI Taxonomy" id="1624"/>
    <lineage>
        <taxon>Bacteria</taxon>
        <taxon>Bacillati</taxon>
        <taxon>Bacillota</taxon>
        <taxon>Bacilli</taxon>
        <taxon>Lactobacillales</taxon>
        <taxon>Lactobacillaceae</taxon>
        <taxon>Ligilactobacillus</taxon>
    </lineage>
</organism>
<dbReference type="AlphaFoldDB" id="A0A6A8LVU6"/>
<evidence type="ECO:0000256" key="4">
    <source>
        <dbReference type="SAM" id="MobiDB-lite"/>
    </source>
</evidence>
<accession>A0A6A8LVU6</accession>
<dbReference type="InterPro" id="IPR026569">
    <property type="entry name" value="Ribosomal_bL28"/>
</dbReference>
<comment type="similarity">
    <text evidence="1">Belongs to the bacterial ribosomal protein bL28 family.</text>
</comment>
<name>A0A6A8LVU6_9LACO</name>
<evidence type="ECO:0000313" key="5">
    <source>
        <dbReference type="EMBL" id="MSE06687.1"/>
    </source>
</evidence>
<keyword evidence="3" id="KW-0687">Ribonucleoprotein</keyword>
<comment type="caution">
    <text evidence="5">The sequence shown here is derived from an EMBL/GenBank/DDBJ whole genome shotgun (WGS) entry which is preliminary data.</text>
</comment>
<protein>
    <submittedName>
        <fullName evidence="5">50S ribosomal protein L28</fullName>
    </submittedName>
</protein>
<dbReference type="GO" id="GO:1990904">
    <property type="term" value="C:ribonucleoprotein complex"/>
    <property type="evidence" value="ECO:0007669"/>
    <property type="project" value="UniProtKB-KW"/>
</dbReference>
<evidence type="ECO:0000256" key="1">
    <source>
        <dbReference type="ARBA" id="ARBA00008760"/>
    </source>
</evidence>
<dbReference type="Gene3D" id="2.30.170.40">
    <property type="entry name" value="Ribosomal protein L28/L24"/>
    <property type="match status" value="1"/>
</dbReference>
<feature type="compositionally biased region" description="Basic residues" evidence="4">
    <location>
        <begin position="1"/>
        <end position="10"/>
    </location>
</feature>
<dbReference type="InterPro" id="IPR034704">
    <property type="entry name" value="Ribosomal_bL28/bL31-like_sf"/>
</dbReference>
<dbReference type="InterPro" id="IPR037147">
    <property type="entry name" value="Ribosomal_bL28_sf"/>
</dbReference>
<evidence type="ECO:0000313" key="6">
    <source>
        <dbReference type="Proteomes" id="UP000437575"/>
    </source>
</evidence>
<proteinExistence type="inferred from homology"/>
<gene>
    <name evidence="5" type="ORF">GKC34_13370</name>
</gene>
<dbReference type="EMBL" id="WKKZ01001213">
    <property type="protein sequence ID" value="MSE06687.1"/>
    <property type="molecule type" value="Genomic_DNA"/>
</dbReference>
<sequence length="24" mass="2899">MRTFGKKRSHALNQTNRSWKPNLQ</sequence>
<evidence type="ECO:0000256" key="3">
    <source>
        <dbReference type="ARBA" id="ARBA00023274"/>
    </source>
</evidence>
<dbReference type="GO" id="GO:0003735">
    <property type="term" value="F:structural constituent of ribosome"/>
    <property type="evidence" value="ECO:0007669"/>
    <property type="project" value="InterPro"/>
</dbReference>
<feature type="region of interest" description="Disordered" evidence="4">
    <location>
        <begin position="1"/>
        <end position="24"/>
    </location>
</feature>
<dbReference type="Proteomes" id="UP000437575">
    <property type="component" value="Unassembled WGS sequence"/>
</dbReference>